<evidence type="ECO:0000256" key="5">
    <source>
        <dbReference type="ARBA" id="ARBA00023143"/>
    </source>
</evidence>
<dbReference type="InterPro" id="IPR001492">
    <property type="entry name" value="Flagellin"/>
</dbReference>
<evidence type="ECO:0000256" key="2">
    <source>
        <dbReference type="ARBA" id="ARBA00004613"/>
    </source>
</evidence>
<keyword evidence="9" id="KW-0969">Cilium</keyword>
<keyword evidence="9" id="KW-0966">Cell projection</keyword>
<dbReference type="GO" id="GO:0009424">
    <property type="term" value="C:bacterial-type flagellum hook"/>
    <property type="evidence" value="ECO:0007669"/>
    <property type="project" value="InterPro"/>
</dbReference>
<dbReference type="GO" id="GO:0071973">
    <property type="term" value="P:bacterial-type flagellum-dependent cell motility"/>
    <property type="evidence" value="ECO:0007669"/>
    <property type="project" value="InterPro"/>
</dbReference>
<keyword evidence="4" id="KW-0964">Secreted</keyword>
<evidence type="ECO:0000259" key="7">
    <source>
        <dbReference type="Pfam" id="PF00669"/>
    </source>
</evidence>
<evidence type="ECO:0000256" key="1">
    <source>
        <dbReference type="ARBA" id="ARBA00004365"/>
    </source>
</evidence>
<dbReference type="EMBL" id="FTOH01000004">
    <property type="protein sequence ID" value="SIS75445.1"/>
    <property type="molecule type" value="Genomic_DNA"/>
</dbReference>
<dbReference type="InterPro" id="IPR001029">
    <property type="entry name" value="Flagellin_N"/>
</dbReference>
<dbReference type="Pfam" id="PF00669">
    <property type="entry name" value="Flagellin_N"/>
    <property type="match status" value="1"/>
</dbReference>
<name>A0A1N7LNL3_9GAMM</name>
<keyword evidence="10" id="KW-1185">Reference proteome</keyword>
<evidence type="ECO:0000259" key="8">
    <source>
        <dbReference type="Pfam" id="PF00700"/>
    </source>
</evidence>
<organism evidence="9 10">
    <name type="scientific">Thalassolituus maritimus</name>
    <dbReference type="NCBI Taxonomy" id="484498"/>
    <lineage>
        <taxon>Bacteria</taxon>
        <taxon>Pseudomonadati</taxon>
        <taxon>Pseudomonadota</taxon>
        <taxon>Gammaproteobacteria</taxon>
        <taxon>Oceanospirillales</taxon>
        <taxon>Oceanospirillaceae</taxon>
        <taxon>Thalassolituus</taxon>
    </lineage>
</organism>
<comment type="subcellular location">
    <subcellularLocation>
        <location evidence="1">Bacterial flagellum</location>
    </subcellularLocation>
    <subcellularLocation>
        <location evidence="2">Secreted</location>
    </subcellularLocation>
</comment>
<dbReference type="AlphaFoldDB" id="A0A1N7LNL3"/>
<reference evidence="10" key="1">
    <citation type="submission" date="2017-01" db="EMBL/GenBank/DDBJ databases">
        <authorList>
            <person name="Varghese N."/>
            <person name="Submissions S."/>
        </authorList>
    </citation>
    <scope>NUCLEOTIDE SEQUENCE [LARGE SCALE GENOMIC DNA]</scope>
    <source>
        <strain evidence="10">DSM 24913</strain>
    </source>
</reference>
<dbReference type="PANTHER" id="PTHR42792:SF1">
    <property type="entry name" value="FLAGELLAR HOOK-ASSOCIATED PROTEIN 3"/>
    <property type="match status" value="1"/>
</dbReference>
<feature type="domain" description="Flagellin C-terminal" evidence="8">
    <location>
        <begin position="331"/>
        <end position="400"/>
    </location>
</feature>
<evidence type="ECO:0000313" key="9">
    <source>
        <dbReference type="EMBL" id="SIS75445.1"/>
    </source>
</evidence>
<dbReference type="Gene3D" id="1.20.1330.10">
    <property type="entry name" value="f41 fragment of flagellin, N-terminal domain"/>
    <property type="match status" value="2"/>
</dbReference>
<comment type="similarity">
    <text evidence="3">Belongs to the bacterial flagellin family.</text>
</comment>
<dbReference type="RefSeq" id="WP_076514986.1">
    <property type="nucleotide sequence ID" value="NZ_FTOH01000004.1"/>
</dbReference>
<dbReference type="Proteomes" id="UP000185639">
    <property type="component" value="Unassembled WGS sequence"/>
</dbReference>
<dbReference type="InterPro" id="IPR013384">
    <property type="entry name" value="Flagell_FlgL"/>
</dbReference>
<dbReference type="Pfam" id="PF00700">
    <property type="entry name" value="Flagellin_C"/>
    <property type="match status" value="1"/>
</dbReference>
<keyword evidence="5" id="KW-0975">Bacterial flagellum</keyword>
<dbReference type="PANTHER" id="PTHR42792">
    <property type="entry name" value="FLAGELLIN"/>
    <property type="match status" value="1"/>
</dbReference>
<dbReference type="SUPFAM" id="SSF64518">
    <property type="entry name" value="Phase 1 flagellin"/>
    <property type="match status" value="1"/>
</dbReference>
<feature type="coiled-coil region" evidence="6">
    <location>
        <begin position="73"/>
        <end position="127"/>
    </location>
</feature>
<protein>
    <submittedName>
        <fullName evidence="9">Flagellar hook-associated protein 3 FlgL</fullName>
    </submittedName>
</protein>
<evidence type="ECO:0000256" key="6">
    <source>
        <dbReference type="SAM" id="Coils"/>
    </source>
</evidence>
<evidence type="ECO:0000256" key="4">
    <source>
        <dbReference type="ARBA" id="ARBA00022525"/>
    </source>
</evidence>
<gene>
    <name evidence="9" type="ORF">SAMN05421686_104116</name>
</gene>
<accession>A0A1N7LNL3</accession>
<keyword evidence="6" id="KW-0175">Coiled coil</keyword>
<proteinExistence type="inferred from homology"/>
<sequence length="412" mass="44779">MRIATLQSFNLGLNAILDAQASVNKTQQQVSSGRRVLTPADDPIASTKILQLQQDLAQRDQYDRNMTAADNRLKLEESSLESITEALTRLQELTVNAGSGTLTITDRQAISAEIGQLEDQLAALFNTKDPNGEFIFGGFKGATQPFQQKDNGRYEYQGDEGQRYLAIGDTTRVATGDNGKKLFVDVRAAKNTFTSSVNPLNTGTTQVNAGFVVDEEAYGEFYPDDLIVTFNPEAAIDPPGPNYTIRRVSDGRVVDGIADRAYSKGAEIVAAGISIKISGDPKPGDEVLAKSSPKQSITDTVFRLRQGLDTLQDNPTDSATLDILIEDTLTNLANAQTSVSEVRSQLGARLNVVENARNLSDDVRLVSQEVLSELSDVDFAEAVSRLSLQTFLLEAAQQSYTTISRLSLFNQL</sequence>
<dbReference type="GO" id="GO:0005198">
    <property type="term" value="F:structural molecule activity"/>
    <property type="evidence" value="ECO:0007669"/>
    <property type="project" value="InterPro"/>
</dbReference>
<dbReference type="NCBIfam" id="TIGR02550">
    <property type="entry name" value="flagell_flgL"/>
    <property type="match status" value="1"/>
</dbReference>
<feature type="domain" description="Flagellin N-terminal" evidence="7">
    <location>
        <begin position="11"/>
        <end position="138"/>
    </location>
</feature>
<dbReference type="GO" id="GO:0005576">
    <property type="term" value="C:extracellular region"/>
    <property type="evidence" value="ECO:0007669"/>
    <property type="project" value="UniProtKB-SubCell"/>
</dbReference>
<evidence type="ECO:0000256" key="3">
    <source>
        <dbReference type="ARBA" id="ARBA00005709"/>
    </source>
</evidence>
<keyword evidence="9" id="KW-0282">Flagellum</keyword>
<dbReference type="STRING" id="484498.SAMN05421686_104116"/>
<dbReference type="InterPro" id="IPR046358">
    <property type="entry name" value="Flagellin_C"/>
</dbReference>
<dbReference type="OrthoDB" id="9768249at2"/>
<evidence type="ECO:0000313" key="10">
    <source>
        <dbReference type="Proteomes" id="UP000185639"/>
    </source>
</evidence>